<keyword evidence="2" id="KW-0732">Signal</keyword>
<dbReference type="Gene3D" id="2.10.25.10">
    <property type="entry name" value="Laminin"/>
    <property type="match status" value="1"/>
</dbReference>
<dbReference type="AlphaFoldDB" id="A0A0D6LYZ8"/>
<accession>A0A0D6LYZ8</accession>
<dbReference type="InterPro" id="IPR036084">
    <property type="entry name" value="Ser_inhib-like_sf"/>
</dbReference>
<evidence type="ECO:0000313" key="3">
    <source>
        <dbReference type="EMBL" id="EPB72837.1"/>
    </source>
</evidence>
<feature type="signal peptide" evidence="2">
    <location>
        <begin position="1"/>
        <end position="16"/>
    </location>
</feature>
<keyword evidence="1" id="KW-0646">Protease inhibitor</keyword>
<dbReference type="GO" id="GO:0004867">
    <property type="term" value="F:serine-type endopeptidase inhibitor activity"/>
    <property type="evidence" value="ECO:0007669"/>
    <property type="project" value="UniProtKB-KW"/>
</dbReference>
<evidence type="ECO:0000313" key="4">
    <source>
        <dbReference type="Proteomes" id="UP000054495"/>
    </source>
</evidence>
<dbReference type="EMBL" id="KE125021">
    <property type="protein sequence ID" value="EPB72837.1"/>
    <property type="molecule type" value="Genomic_DNA"/>
</dbReference>
<sequence length="175" mass="19631">MIFLQIWLFLISQCSGKSVKKCGLNERLDCGNLKACERKCNEEESEEEIEAVGAVKSIRNSGSPGPCKHLNSSVNFNILKRCLSRDCLGRVCMCDYGFYRNKDGECVTEDDCEYDNMEIITFPPGGQQKCSGDLLTLTNKNNNTEFLQFPQNNGRRRCCGIHSPSVAGSLKHFNQ</sequence>
<protein>
    <recommendedName>
        <fullName evidence="5">TIL domain-containing protein</fullName>
    </recommendedName>
</protein>
<dbReference type="SUPFAM" id="SSF57567">
    <property type="entry name" value="Serine protease inhibitors"/>
    <property type="match status" value="2"/>
</dbReference>
<keyword evidence="4" id="KW-1185">Reference proteome</keyword>
<evidence type="ECO:0000256" key="1">
    <source>
        <dbReference type="ARBA" id="ARBA00022900"/>
    </source>
</evidence>
<keyword evidence="1" id="KW-0722">Serine protease inhibitor</keyword>
<organism evidence="3 4">
    <name type="scientific">Ancylostoma ceylanicum</name>
    <dbReference type="NCBI Taxonomy" id="53326"/>
    <lineage>
        <taxon>Eukaryota</taxon>
        <taxon>Metazoa</taxon>
        <taxon>Ecdysozoa</taxon>
        <taxon>Nematoda</taxon>
        <taxon>Chromadorea</taxon>
        <taxon>Rhabditida</taxon>
        <taxon>Rhabditina</taxon>
        <taxon>Rhabditomorpha</taxon>
        <taxon>Strongyloidea</taxon>
        <taxon>Ancylostomatidae</taxon>
        <taxon>Ancylostomatinae</taxon>
        <taxon>Ancylostoma</taxon>
    </lineage>
</organism>
<name>A0A0D6LYZ8_9BILA</name>
<evidence type="ECO:0000256" key="2">
    <source>
        <dbReference type="SAM" id="SignalP"/>
    </source>
</evidence>
<evidence type="ECO:0008006" key="5">
    <source>
        <dbReference type="Google" id="ProtNLM"/>
    </source>
</evidence>
<gene>
    <name evidence="3" type="ORF">ANCCEY_08083</name>
</gene>
<feature type="chain" id="PRO_5002307292" description="TIL domain-containing protein" evidence="2">
    <location>
        <begin position="17"/>
        <end position="175"/>
    </location>
</feature>
<proteinExistence type="predicted"/>
<dbReference type="Proteomes" id="UP000054495">
    <property type="component" value="Unassembled WGS sequence"/>
</dbReference>
<reference evidence="3 4" key="1">
    <citation type="submission" date="2013-05" db="EMBL/GenBank/DDBJ databases">
        <title>Draft genome of the parasitic nematode Anyclostoma ceylanicum.</title>
        <authorList>
            <person name="Mitreva M."/>
        </authorList>
    </citation>
    <scope>NUCLEOTIDE SEQUENCE [LARGE SCALE GENOMIC DNA]</scope>
</reference>